<protein>
    <submittedName>
        <fullName evidence="1">Uncharacterized protein</fullName>
    </submittedName>
</protein>
<proteinExistence type="predicted"/>
<name>A0AAC9EXG2_9PROT</name>
<reference evidence="1 2" key="2">
    <citation type="journal article" date="2016" name="Genome Announc.">
        <title>Complete Genome Sequence of a Strain of Azospirillum thiophilum Isolated from a Sulfide Spring.</title>
        <authorList>
            <person name="Fomenkov A."/>
            <person name="Vincze T."/>
            <person name="Grabovich M."/>
            <person name="Anton B.P."/>
            <person name="Dubinina G."/>
            <person name="Orlova M."/>
            <person name="Belousova E."/>
            <person name="Roberts R.J."/>
        </authorList>
    </citation>
    <scope>NUCLEOTIDE SEQUENCE [LARGE SCALE GENOMIC DNA]</scope>
    <source>
        <strain evidence="1 2">BV-S</strain>
    </source>
</reference>
<evidence type="ECO:0000313" key="2">
    <source>
        <dbReference type="Proteomes" id="UP000069935"/>
    </source>
</evidence>
<accession>A0AAC9EXG2</accession>
<dbReference type="Proteomes" id="UP000069935">
    <property type="component" value="Chromosome 1"/>
</dbReference>
<organism evidence="1 2">
    <name type="scientific">Azospirillum thiophilum</name>
    <dbReference type="NCBI Taxonomy" id="528244"/>
    <lineage>
        <taxon>Bacteria</taxon>
        <taxon>Pseudomonadati</taxon>
        <taxon>Pseudomonadota</taxon>
        <taxon>Alphaproteobacteria</taxon>
        <taxon>Rhodospirillales</taxon>
        <taxon>Azospirillaceae</taxon>
        <taxon>Azospirillum</taxon>
    </lineage>
</organism>
<dbReference type="KEGG" id="ati:AL072_09905"/>
<keyword evidence="2" id="KW-1185">Reference proteome</keyword>
<evidence type="ECO:0000313" key="1">
    <source>
        <dbReference type="EMBL" id="ALG71171.1"/>
    </source>
</evidence>
<sequence>MRFFYFIVAHDDFRILEIDQKIRVSIRKMRIQGSRQACFDIPECVWRSLLPIRVVPEAGFPDKPVHVARLLLF</sequence>
<dbReference type="EMBL" id="CP012401">
    <property type="protein sequence ID" value="ALG71171.1"/>
    <property type="molecule type" value="Genomic_DNA"/>
</dbReference>
<dbReference type="AlphaFoldDB" id="A0AAC9EXG2"/>
<reference evidence="2" key="1">
    <citation type="submission" date="2015-08" db="EMBL/GenBank/DDBJ databases">
        <title>Complete Genome Sequence of Azospirillum thiophilum BV-S.</title>
        <authorList>
            <person name="Fomenkov A."/>
            <person name="Vincze T."/>
            <person name="Grabovich M."/>
            <person name="Dubinina G."/>
            <person name="Orlova M."/>
            <person name="Belousova E."/>
            <person name="Roberts R.J."/>
        </authorList>
    </citation>
    <scope>NUCLEOTIDE SEQUENCE [LARGE SCALE GENOMIC DNA]</scope>
    <source>
        <strain evidence="2">BV-S</strain>
    </source>
</reference>
<gene>
    <name evidence="1" type="ORF">AL072_09905</name>
</gene>